<dbReference type="InterPro" id="IPR051925">
    <property type="entry name" value="RNA-binding_domain"/>
</dbReference>
<dbReference type="PANTHER" id="PTHR40065:SF3">
    <property type="entry name" value="RNA-BINDING PROTEIN YHBY"/>
    <property type="match status" value="1"/>
</dbReference>
<keyword evidence="5" id="KW-1185">Reference proteome</keyword>
<evidence type="ECO:0000256" key="1">
    <source>
        <dbReference type="ARBA" id="ARBA00022884"/>
    </source>
</evidence>
<dbReference type="Pfam" id="PF01985">
    <property type="entry name" value="CRS1_YhbY"/>
    <property type="match status" value="1"/>
</dbReference>
<evidence type="ECO:0000313" key="5">
    <source>
        <dbReference type="Proteomes" id="UP001596289"/>
    </source>
</evidence>
<proteinExistence type="predicted"/>
<protein>
    <submittedName>
        <fullName evidence="4">YhbY family RNA-binding protein</fullName>
    </submittedName>
</protein>
<dbReference type="PROSITE" id="PS51295">
    <property type="entry name" value="CRM"/>
    <property type="match status" value="1"/>
</dbReference>
<dbReference type="InterPro" id="IPR035920">
    <property type="entry name" value="YhbY-like_sf"/>
</dbReference>
<comment type="caution">
    <text evidence="4">The sequence shown here is derived from an EMBL/GenBank/DDBJ whole genome shotgun (WGS) entry which is preliminary data.</text>
</comment>
<evidence type="ECO:0000259" key="3">
    <source>
        <dbReference type="PROSITE" id="PS51295"/>
    </source>
</evidence>
<dbReference type="Proteomes" id="UP001596289">
    <property type="component" value="Unassembled WGS sequence"/>
</dbReference>
<dbReference type="SUPFAM" id="SSF75471">
    <property type="entry name" value="YhbY-like"/>
    <property type="match status" value="1"/>
</dbReference>
<evidence type="ECO:0000256" key="2">
    <source>
        <dbReference type="PROSITE-ProRule" id="PRU00626"/>
    </source>
</evidence>
<gene>
    <name evidence="4" type="ORF">ACFQGP_08705</name>
</gene>
<reference evidence="5" key="1">
    <citation type="journal article" date="2019" name="Int. J. Syst. Evol. Microbiol.">
        <title>The Global Catalogue of Microorganisms (GCM) 10K type strain sequencing project: providing services to taxonomists for standard genome sequencing and annotation.</title>
        <authorList>
            <consortium name="The Broad Institute Genomics Platform"/>
            <consortium name="The Broad Institute Genome Sequencing Center for Infectious Disease"/>
            <person name="Wu L."/>
            <person name="Ma J."/>
        </authorList>
    </citation>
    <scope>NUCLEOTIDE SEQUENCE [LARGE SCALE GENOMIC DNA]</scope>
    <source>
        <strain evidence="5">CCM 8904</strain>
    </source>
</reference>
<name>A0ABW1RFX0_9LACO</name>
<dbReference type="RefSeq" id="WP_125551498.1">
    <property type="nucleotide sequence ID" value="NZ_JBHSSL010000050.1"/>
</dbReference>
<dbReference type="InterPro" id="IPR001890">
    <property type="entry name" value="RNA-binding_CRM"/>
</dbReference>
<evidence type="ECO:0000313" key="4">
    <source>
        <dbReference type="EMBL" id="MFC6170653.1"/>
    </source>
</evidence>
<dbReference type="SMART" id="SM01103">
    <property type="entry name" value="CRS1_YhbY"/>
    <property type="match status" value="1"/>
</dbReference>
<organism evidence="4 5">
    <name type="scientific">Loigolactobacillus jiayinensis</name>
    <dbReference type="NCBI Taxonomy" id="2486016"/>
    <lineage>
        <taxon>Bacteria</taxon>
        <taxon>Bacillati</taxon>
        <taxon>Bacillota</taxon>
        <taxon>Bacilli</taxon>
        <taxon>Lactobacillales</taxon>
        <taxon>Lactobacillaceae</taxon>
        <taxon>Loigolactobacillus</taxon>
    </lineage>
</organism>
<dbReference type="PANTHER" id="PTHR40065">
    <property type="entry name" value="RNA-BINDING PROTEIN YHBY"/>
    <property type="match status" value="1"/>
</dbReference>
<keyword evidence="1 2" id="KW-0694">RNA-binding</keyword>
<dbReference type="EMBL" id="JBHSSL010000050">
    <property type="protein sequence ID" value="MFC6170653.1"/>
    <property type="molecule type" value="Genomic_DNA"/>
</dbReference>
<sequence>MTLSGKQKRFLRARANRLRPEFHVGKNGINATFLAQVDDSIARHELLKINLLQNTDLTPAEVAAELTNQIPNLEVPQIIGRVVLVYRPALKEKYRRLSLQVAALSK</sequence>
<accession>A0ABW1RFX0</accession>
<dbReference type="Gene3D" id="3.30.110.60">
    <property type="entry name" value="YhbY-like"/>
    <property type="match status" value="1"/>
</dbReference>
<feature type="domain" description="CRM" evidence="3">
    <location>
        <begin position="1"/>
        <end position="98"/>
    </location>
</feature>